<evidence type="ECO:0008006" key="3">
    <source>
        <dbReference type="Google" id="ProtNLM"/>
    </source>
</evidence>
<evidence type="ECO:0000313" key="1">
    <source>
        <dbReference type="EMBL" id="SPE27363.1"/>
    </source>
</evidence>
<proteinExistence type="predicted"/>
<reference evidence="2" key="1">
    <citation type="submission" date="2018-02" db="EMBL/GenBank/DDBJ databases">
        <authorList>
            <person name="Hausmann B."/>
        </authorList>
    </citation>
    <scope>NUCLEOTIDE SEQUENCE [LARGE SCALE GENOMIC DNA]</scope>
    <source>
        <strain evidence="2">Peat soil MAG SbA5</strain>
    </source>
</reference>
<dbReference type="SUPFAM" id="SSF48452">
    <property type="entry name" value="TPR-like"/>
    <property type="match status" value="1"/>
</dbReference>
<organism evidence="1 2">
    <name type="scientific">Candidatus Sulfuritelmatomonas gaucii</name>
    <dbReference type="NCBI Taxonomy" id="2043161"/>
    <lineage>
        <taxon>Bacteria</taxon>
        <taxon>Pseudomonadati</taxon>
        <taxon>Acidobacteriota</taxon>
        <taxon>Terriglobia</taxon>
        <taxon>Terriglobales</taxon>
        <taxon>Acidobacteriaceae</taxon>
        <taxon>Candidatus Sulfuritelmatomonas</taxon>
    </lineage>
</organism>
<evidence type="ECO:0000313" key="2">
    <source>
        <dbReference type="Proteomes" id="UP000239735"/>
    </source>
</evidence>
<dbReference type="EMBL" id="OKRB01000118">
    <property type="protein sequence ID" value="SPE27363.1"/>
    <property type="molecule type" value="Genomic_DNA"/>
</dbReference>
<dbReference type="AlphaFoldDB" id="A0A2N9LW44"/>
<accession>A0A2N9LW44</accession>
<dbReference type="Proteomes" id="UP000239735">
    <property type="component" value="Unassembled WGS sequence"/>
</dbReference>
<sequence>MLGESCGDWTRPQCDAGRFALLPIELLDNPGTLCFHRGQFETPLLEASEQLEPTDSIVHYRLATLYRKSGRMDDARREVELHKKYKDMKDQLRAVYKELLIQPDEIRADENPDEEPSGKK</sequence>
<protein>
    <recommendedName>
        <fullName evidence="3">Tetratricopeptide repeat protein</fullName>
    </recommendedName>
</protein>
<dbReference type="InterPro" id="IPR011990">
    <property type="entry name" value="TPR-like_helical_dom_sf"/>
</dbReference>
<gene>
    <name evidence="1" type="ORF">SBA5_590058</name>
</gene>
<name>A0A2N9LW44_9BACT</name>